<dbReference type="InterPro" id="IPR021628">
    <property type="entry name" value="DUF3234"/>
</dbReference>
<dbReference type="Gene3D" id="3.40.1350.90">
    <property type="entry name" value="Uncharacterised protein PF11572, DUF3234"/>
    <property type="match status" value="1"/>
</dbReference>
<accession>A0A399F702</accession>
<evidence type="ECO:0000313" key="2">
    <source>
        <dbReference type="Proteomes" id="UP000265715"/>
    </source>
</evidence>
<organism evidence="1 2">
    <name type="scientific">Calidithermus terrae</name>
    <dbReference type="NCBI Taxonomy" id="1408545"/>
    <lineage>
        <taxon>Bacteria</taxon>
        <taxon>Thermotogati</taxon>
        <taxon>Deinococcota</taxon>
        <taxon>Deinococci</taxon>
        <taxon>Thermales</taxon>
        <taxon>Thermaceae</taxon>
        <taxon>Calidithermus</taxon>
    </lineage>
</organism>
<dbReference type="EMBL" id="QXDL01000010">
    <property type="protein sequence ID" value="RIH90411.1"/>
    <property type="molecule type" value="Genomic_DNA"/>
</dbReference>
<dbReference type="Pfam" id="PF11572">
    <property type="entry name" value="DUF3234"/>
    <property type="match status" value="1"/>
</dbReference>
<comment type="caution">
    <text evidence="1">The sequence shown here is derived from an EMBL/GenBank/DDBJ whole genome shotgun (WGS) entry which is preliminary data.</text>
</comment>
<dbReference type="OrthoDB" id="34417at2"/>
<dbReference type="AlphaFoldDB" id="A0A399F702"/>
<protein>
    <submittedName>
        <fullName evidence="1">Uncharacterized protein</fullName>
    </submittedName>
</protein>
<keyword evidence="2" id="KW-1185">Reference proteome</keyword>
<proteinExistence type="predicted"/>
<name>A0A399F702_9DEIN</name>
<evidence type="ECO:0000313" key="1">
    <source>
        <dbReference type="EMBL" id="RIH90411.1"/>
    </source>
</evidence>
<dbReference type="RefSeq" id="WP_119313710.1">
    <property type="nucleotide sequence ID" value="NZ_QXDL01000010.1"/>
</dbReference>
<sequence length="114" mass="12480">MEPVLRTPWHVLEDPAAPGEHLVMEALGRKLVPVWLSQEEAEAFLRLSPAAQGMRVGRLEGFLLKEAFLTALGLLGVTHVVVGYRPGQPQAVVLERSAALGEIQRHIRGKVEDA</sequence>
<gene>
    <name evidence="1" type="ORF">Mterra_00479</name>
</gene>
<reference evidence="1 2" key="1">
    <citation type="submission" date="2018-08" db="EMBL/GenBank/DDBJ databases">
        <title>Meiothermus terrae DSM 26712 genome sequencing project.</title>
        <authorList>
            <person name="Da Costa M.S."/>
            <person name="Albuquerque L."/>
            <person name="Raposo P."/>
            <person name="Froufe H.J.C."/>
            <person name="Barroso C.S."/>
            <person name="Egas C."/>
        </authorList>
    </citation>
    <scope>NUCLEOTIDE SEQUENCE [LARGE SCALE GENOMIC DNA]</scope>
    <source>
        <strain evidence="1 2">DSM 26712</strain>
    </source>
</reference>
<dbReference type="Proteomes" id="UP000265715">
    <property type="component" value="Unassembled WGS sequence"/>
</dbReference>